<dbReference type="OrthoDB" id="10019582at2"/>
<dbReference type="AlphaFoldDB" id="N9T480"/>
<feature type="transmembrane region" description="Helical" evidence="1">
    <location>
        <begin position="7"/>
        <end position="26"/>
    </location>
</feature>
<evidence type="ECO:0000256" key="1">
    <source>
        <dbReference type="SAM" id="Phobius"/>
    </source>
</evidence>
<protein>
    <submittedName>
        <fullName evidence="2">Uncharacterized protein</fullName>
    </submittedName>
</protein>
<gene>
    <name evidence="2" type="ORF">F902_02585</name>
</gene>
<evidence type="ECO:0000313" key="2">
    <source>
        <dbReference type="EMBL" id="ENX58185.1"/>
    </source>
</evidence>
<dbReference type="EMBL" id="APRN01000036">
    <property type="protein sequence ID" value="ENX58185.1"/>
    <property type="molecule type" value="Genomic_DNA"/>
</dbReference>
<accession>N9T480</accession>
<dbReference type="Proteomes" id="UP000013084">
    <property type="component" value="Unassembled WGS sequence"/>
</dbReference>
<proteinExistence type="predicted"/>
<organism evidence="2 3">
    <name type="scientific">Acinetobacter higginsii</name>
    <dbReference type="NCBI Taxonomy" id="70347"/>
    <lineage>
        <taxon>Bacteria</taxon>
        <taxon>Pseudomonadati</taxon>
        <taxon>Pseudomonadota</taxon>
        <taxon>Gammaproteobacteria</taxon>
        <taxon>Moraxellales</taxon>
        <taxon>Moraxellaceae</taxon>
        <taxon>Acinetobacter</taxon>
    </lineage>
</organism>
<keyword evidence="1" id="KW-0472">Membrane</keyword>
<dbReference type="HOGENOM" id="CLU_1375630_0_0_6"/>
<dbReference type="PATRIC" id="fig|1217700.3.peg.2509"/>
<keyword evidence="3" id="KW-1185">Reference proteome</keyword>
<name>N9T480_9GAMM</name>
<keyword evidence="1" id="KW-0812">Transmembrane</keyword>
<sequence length="198" mass="22964">MNKDFEWLKWVGLFFIVGILVAIAYLRQNNRTEINVNSELNQVSHNSQNLSEEEKYDEMLNQATLAIIEGEIEAKQVKDNPPVYEALSLNQTKKFIDRVEQLQATDSSVNLEYTPDVARQSRKYNALVEEAEAVYGSMDISNKYRYCTSMVSFARELWWGKYSKASTSQEYKDHAQQMFLDSYNQAKKDCIAEIKSKQ</sequence>
<keyword evidence="1" id="KW-1133">Transmembrane helix</keyword>
<reference evidence="2 3" key="1">
    <citation type="submission" date="2013-02" db="EMBL/GenBank/DDBJ databases">
        <title>The Genome Sequence of Acinetobacter sp. CIP 70.18.</title>
        <authorList>
            <consortium name="The Broad Institute Genome Sequencing Platform"/>
            <consortium name="The Broad Institute Genome Sequencing Center for Infectious Disease"/>
            <person name="Cerqueira G."/>
            <person name="Feldgarden M."/>
            <person name="Courvalin P."/>
            <person name="Perichon B."/>
            <person name="Grillot-Courvalin C."/>
            <person name="Clermont D."/>
            <person name="Rocha E."/>
            <person name="Yoon E.-J."/>
            <person name="Nemec A."/>
            <person name="Walker B."/>
            <person name="Young S.K."/>
            <person name="Zeng Q."/>
            <person name="Gargeya S."/>
            <person name="Fitzgerald M."/>
            <person name="Haas B."/>
            <person name="Abouelleil A."/>
            <person name="Alvarado L."/>
            <person name="Arachchi H.M."/>
            <person name="Berlin A.M."/>
            <person name="Chapman S.B."/>
            <person name="Dewar J."/>
            <person name="Goldberg J."/>
            <person name="Griggs A."/>
            <person name="Gujja S."/>
            <person name="Hansen M."/>
            <person name="Howarth C."/>
            <person name="Imamovic A."/>
            <person name="Larimer J."/>
            <person name="McCowan C."/>
            <person name="Murphy C."/>
            <person name="Neiman D."/>
            <person name="Pearson M."/>
            <person name="Priest M."/>
            <person name="Roberts A."/>
            <person name="Saif S."/>
            <person name="Shea T."/>
            <person name="Sisk P."/>
            <person name="Sykes S."/>
            <person name="Wortman J."/>
            <person name="Nusbaum C."/>
            <person name="Birren B."/>
        </authorList>
    </citation>
    <scope>NUCLEOTIDE SEQUENCE [LARGE SCALE GENOMIC DNA]</scope>
    <source>
        <strain evidence="2 3">CIP 70.18</strain>
    </source>
</reference>
<comment type="caution">
    <text evidence="2">The sequence shown here is derived from an EMBL/GenBank/DDBJ whole genome shotgun (WGS) entry which is preliminary data.</text>
</comment>
<evidence type="ECO:0000313" key="3">
    <source>
        <dbReference type="Proteomes" id="UP000013084"/>
    </source>
</evidence>